<organism evidence="2 3">
    <name type="scientific">Rhodoferax lithotrophicus</name>
    <dbReference type="NCBI Taxonomy" id="2798804"/>
    <lineage>
        <taxon>Bacteria</taxon>
        <taxon>Pseudomonadati</taxon>
        <taxon>Pseudomonadota</taxon>
        <taxon>Betaproteobacteria</taxon>
        <taxon>Burkholderiales</taxon>
        <taxon>Comamonadaceae</taxon>
        <taxon>Rhodoferax</taxon>
    </lineage>
</organism>
<keyword evidence="3" id="KW-1185">Reference proteome</keyword>
<accession>A0ABM7MJW9</accession>
<feature type="signal peptide" evidence="1">
    <location>
        <begin position="1"/>
        <end position="26"/>
    </location>
</feature>
<proteinExistence type="predicted"/>
<reference evidence="2 3" key="1">
    <citation type="journal article" date="2021" name="Microbiol. Spectr.">
        <title>A Single Bacterium Capable of Oxidation and Reduction of Iron at Circumneutral pH.</title>
        <authorList>
            <person name="Kato S."/>
            <person name="Ohkuma M."/>
        </authorList>
    </citation>
    <scope>NUCLEOTIDE SEQUENCE [LARGE SCALE GENOMIC DNA]</scope>
    <source>
        <strain evidence="2 3">MIZ03</strain>
    </source>
</reference>
<evidence type="ECO:0000313" key="2">
    <source>
        <dbReference type="EMBL" id="BCO26496.1"/>
    </source>
</evidence>
<dbReference type="EMBL" id="AP024238">
    <property type="protein sequence ID" value="BCO26496.1"/>
    <property type="molecule type" value="Genomic_DNA"/>
</dbReference>
<dbReference type="RefSeq" id="WP_223910044.1">
    <property type="nucleotide sequence ID" value="NZ_AP024238.1"/>
</dbReference>
<protein>
    <recommendedName>
        <fullName evidence="4">LssY-like C-terminal domain-containing protein</fullName>
    </recommendedName>
</protein>
<evidence type="ECO:0000256" key="1">
    <source>
        <dbReference type="SAM" id="SignalP"/>
    </source>
</evidence>
<sequence>MFLKPAFTVRYLAAFILGSALTIFMAGCETTPAKPPLQLNPPEVRLGPVLDLLKVSTTQDIVRVVSSTSDQVHVLIASKALKQVIDIAIGLNGMAEEQVVRSDYAPSTMDATLDGQGQLHILMDAEHWVLKDQKWRESAPTIWQEAGITVERPGFVHGAPQLVWTFTAFGKDIGSMLERRVWRGAGGGYPAGGFLIYPWHEQTRKAVLVVDGAGGASPWNVLDPQSPSDTLIVDAQSDAAGTIHLVYATGDNVDLADTVSLLSGVVTRKAGRFLLHYVRKQIKDLQTATPNPSNPLKKLDKVQLLRGITGSRQLDWPYTHTRLPLAVDPVTGSALIGDRWFVKGDHWTEVMNSSSVFPMGSPPEKISATGNDNFDAITIGNIDQRFLGRTGIKYSRFSKGEWSAPLWLSVAGTLSLLDLPLVDMASTGNGNSFVVWSTAHGIVGRWVEHLQKASP</sequence>
<evidence type="ECO:0008006" key="4">
    <source>
        <dbReference type="Google" id="ProtNLM"/>
    </source>
</evidence>
<evidence type="ECO:0000313" key="3">
    <source>
        <dbReference type="Proteomes" id="UP000824366"/>
    </source>
</evidence>
<dbReference type="PROSITE" id="PS51257">
    <property type="entry name" value="PROKAR_LIPOPROTEIN"/>
    <property type="match status" value="1"/>
</dbReference>
<keyword evidence="1" id="KW-0732">Signal</keyword>
<gene>
    <name evidence="2" type="ORF">MIZ03_1379</name>
</gene>
<dbReference type="Proteomes" id="UP000824366">
    <property type="component" value="Chromosome"/>
</dbReference>
<name>A0ABM7MJW9_9BURK</name>
<feature type="chain" id="PRO_5047197861" description="LssY-like C-terminal domain-containing protein" evidence="1">
    <location>
        <begin position="27"/>
        <end position="455"/>
    </location>
</feature>